<organism evidence="2 3">
    <name type="scientific">Candidatus Hydrogenisulfobacillus filiaventi</name>
    <dbReference type="NCBI Taxonomy" id="2707344"/>
    <lineage>
        <taxon>Bacteria</taxon>
        <taxon>Bacillati</taxon>
        <taxon>Bacillota</taxon>
        <taxon>Clostridia</taxon>
        <taxon>Eubacteriales</taxon>
        <taxon>Clostridiales Family XVII. Incertae Sedis</taxon>
        <taxon>Candidatus Hydrogenisulfobacillus</taxon>
    </lineage>
</organism>
<feature type="region of interest" description="Disordered" evidence="1">
    <location>
        <begin position="31"/>
        <end position="57"/>
    </location>
</feature>
<dbReference type="AlphaFoldDB" id="A0A6F8ZFQ5"/>
<evidence type="ECO:0000256" key="1">
    <source>
        <dbReference type="SAM" id="MobiDB-lite"/>
    </source>
</evidence>
<dbReference type="Proteomes" id="UP000503399">
    <property type="component" value="Chromosome"/>
</dbReference>
<evidence type="ECO:0000313" key="3">
    <source>
        <dbReference type="Proteomes" id="UP000503399"/>
    </source>
</evidence>
<dbReference type="EMBL" id="LR778114">
    <property type="protein sequence ID" value="CAB1128819.1"/>
    <property type="molecule type" value="Genomic_DNA"/>
</dbReference>
<accession>A0A6F8ZFQ5</accession>
<protein>
    <submittedName>
        <fullName evidence="2">Uncharacterized protein</fullName>
    </submittedName>
</protein>
<reference evidence="2 3" key="1">
    <citation type="submission" date="2020-02" db="EMBL/GenBank/DDBJ databases">
        <authorList>
            <person name="Hogendoorn C."/>
        </authorList>
    </citation>
    <scope>NUCLEOTIDE SEQUENCE [LARGE SCALE GENOMIC DNA]</scope>
    <source>
        <strain evidence="2">R501</strain>
    </source>
</reference>
<sequence>MRLAGYGLNRSLERRKTLHGVHADLRAHAGRSVSGHTPGLRSRRVTGSGRLTALSLT</sequence>
<keyword evidence="3" id="KW-1185">Reference proteome</keyword>
<name>A0A6F8ZFQ5_9FIRM</name>
<gene>
    <name evidence="2" type="ORF">R50_1313</name>
</gene>
<dbReference type="KEGG" id="hfv:R50_1313"/>
<evidence type="ECO:0000313" key="2">
    <source>
        <dbReference type="EMBL" id="CAB1128819.1"/>
    </source>
</evidence>
<proteinExistence type="predicted"/>